<dbReference type="RefSeq" id="WP_187718513.1">
    <property type="nucleotide sequence ID" value="NZ_JACTAH010000002.1"/>
</dbReference>
<keyword evidence="3" id="KW-1185">Reference proteome</keyword>
<comment type="caution">
    <text evidence="2">The sequence shown here is derived from an EMBL/GenBank/DDBJ whole genome shotgun (WGS) entry which is preliminary data.</text>
</comment>
<keyword evidence="2" id="KW-0560">Oxidoreductase</keyword>
<dbReference type="InterPro" id="IPR007138">
    <property type="entry name" value="ABM_dom"/>
</dbReference>
<feature type="domain" description="ABM" evidence="1">
    <location>
        <begin position="1"/>
        <end position="62"/>
    </location>
</feature>
<evidence type="ECO:0000313" key="2">
    <source>
        <dbReference type="EMBL" id="MBD8503701.1"/>
    </source>
</evidence>
<dbReference type="GO" id="GO:0004497">
    <property type="term" value="F:monooxygenase activity"/>
    <property type="evidence" value="ECO:0007669"/>
    <property type="project" value="UniProtKB-KW"/>
</dbReference>
<keyword evidence="2" id="KW-0503">Monooxygenase</keyword>
<dbReference type="Pfam" id="PF03992">
    <property type="entry name" value="ABM"/>
    <property type="match status" value="1"/>
</dbReference>
<dbReference type="SUPFAM" id="SSF54909">
    <property type="entry name" value="Dimeric alpha+beta barrel"/>
    <property type="match status" value="1"/>
</dbReference>
<dbReference type="Gene3D" id="3.30.70.100">
    <property type="match status" value="1"/>
</dbReference>
<reference evidence="3" key="1">
    <citation type="submission" date="2023-07" db="EMBL/GenBank/DDBJ databases">
        <title>Thauera sp. CAU 1555 isolated from sand of Yaerae Beach.</title>
        <authorList>
            <person name="Kim W."/>
        </authorList>
    </citation>
    <scope>NUCLEOTIDE SEQUENCE [LARGE SCALE GENOMIC DNA]</scope>
    <source>
        <strain evidence="3">CAU 1555</strain>
    </source>
</reference>
<dbReference type="InterPro" id="IPR011008">
    <property type="entry name" value="Dimeric_a/b-barrel"/>
</dbReference>
<gene>
    <name evidence="2" type="ORF">IFO67_12470</name>
</gene>
<dbReference type="EMBL" id="JACYTO010000002">
    <property type="protein sequence ID" value="MBD8503701.1"/>
    <property type="molecule type" value="Genomic_DNA"/>
</dbReference>
<protein>
    <submittedName>
        <fullName evidence="2">Antibiotic biosynthesis monooxygenase</fullName>
    </submittedName>
</protein>
<sequence>MYVVVYWWRVKPGKEEQFREAWRRGTREISRIYGGLGSRLHRAPDGRFVAIAEWPDRDTWQRAYDARMVYDDKEARAMFVDAIAEVPPGNEPVFTLELLDDLLARSGALDEVGRDKAGCSTARGNPP</sequence>
<proteinExistence type="predicted"/>
<name>A0ABR9BBH2_9RHOO</name>
<evidence type="ECO:0000313" key="3">
    <source>
        <dbReference type="Proteomes" id="UP000603602"/>
    </source>
</evidence>
<dbReference type="Proteomes" id="UP000603602">
    <property type="component" value="Unassembled WGS sequence"/>
</dbReference>
<organism evidence="2 3">
    <name type="scientific">Thauera sedimentorum</name>
    <dbReference type="NCBI Taxonomy" id="2767595"/>
    <lineage>
        <taxon>Bacteria</taxon>
        <taxon>Pseudomonadati</taxon>
        <taxon>Pseudomonadota</taxon>
        <taxon>Betaproteobacteria</taxon>
        <taxon>Rhodocyclales</taxon>
        <taxon>Zoogloeaceae</taxon>
        <taxon>Thauera</taxon>
    </lineage>
</organism>
<evidence type="ECO:0000259" key="1">
    <source>
        <dbReference type="Pfam" id="PF03992"/>
    </source>
</evidence>
<accession>A0ABR9BBH2</accession>